<dbReference type="STRING" id="1526571.AT746_00890"/>
<dbReference type="EMBL" id="CP013650">
    <property type="protein sequence ID" value="ALS96975.1"/>
    <property type="molecule type" value="Genomic_DNA"/>
</dbReference>
<dbReference type="RefSeq" id="WP_062475125.1">
    <property type="nucleotide sequence ID" value="NZ_CP013650.1"/>
</dbReference>
<protein>
    <submittedName>
        <fullName evidence="1">Uncharacterized protein</fullName>
    </submittedName>
</protein>
<organism evidence="1 2">
    <name type="scientific">Lacimicrobium alkaliphilum</name>
    <dbReference type="NCBI Taxonomy" id="1526571"/>
    <lineage>
        <taxon>Bacteria</taxon>
        <taxon>Pseudomonadati</taxon>
        <taxon>Pseudomonadota</taxon>
        <taxon>Gammaproteobacteria</taxon>
        <taxon>Alteromonadales</taxon>
        <taxon>Alteromonadaceae</taxon>
        <taxon>Lacimicrobium</taxon>
    </lineage>
</organism>
<reference evidence="1 2" key="1">
    <citation type="submission" date="2015-12" db="EMBL/GenBank/DDBJ databases">
        <title>Complete genome of Lacimicrobium alkaliphilum KCTC 32984.</title>
        <authorList>
            <person name="Kim S.-G."/>
            <person name="Lee Y.-J."/>
        </authorList>
    </citation>
    <scope>NUCLEOTIDE SEQUENCE [LARGE SCALE GENOMIC DNA]</scope>
    <source>
        <strain evidence="1 2">YelD216</strain>
    </source>
</reference>
<proteinExistence type="predicted"/>
<evidence type="ECO:0000313" key="1">
    <source>
        <dbReference type="EMBL" id="ALS96975.1"/>
    </source>
</evidence>
<dbReference type="Proteomes" id="UP000068447">
    <property type="component" value="Chromosome"/>
</dbReference>
<keyword evidence="2" id="KW-1185">Reference proteome</keyword>
<dbReference type="InterPro" id="IPR016922">
    <property type="entry name" value="UCP029505"/>
</dbReference>
<dbReference type="KEGG" id="lal:AT746_00890"/>
<dbReference type="AlphaFoldDB" id="A0A0U3ASD9"/>
<evidence type="ECO:0000313" key="2">
    <source>
        <dbReference type="Proteomes" id="UP000068447"/>
    </source>
</evidence>
<gene>
    <name evidence="1" type="ORF">AT746_00890</name>
</gene>
<accession>A0A0U3ASD9</accession>
<name>A0A0U3ASD9_9ALTE</name>
<dbReference type="PIRSF" id="PIRSF029505">
    <property type="entry name" value="UCP029505"/>
    <property type="match status" value="1"/>
</dbReference>
<sequence length="157" mass="18063">MARRKDTFWQRHKYKLNGLVLILPFWFLYQQLTPVFPDAWASQQVGPYEITLMPADMEQPYAHHDDYVKDFTLTFSSGRIDSIRQGFVSIGPEPLPLSRLQQGDTGILHGNRHSQHVHAIAPKQIGAGDKLWLRIQDWQGEQFVASWPLPEVLISKG</sequence>
<dbReference type="OrthoDB" id="6331533at2"/>